<dbReference type="KEGG" id="cpor:BED41_08930"/>
<sequence>MPECGFCRMVMDFLKARGIEFEEVSIPSSKEAQHFMESHGYISAPVTVIGDKEIMGAEISEIKKALGL</sequence>
<dbReference type="Proteomes" id="UP000093044">
    <property type="component" value="Chromosome"/>
</dbReference>
<evidence type="ECO:0000313" key="3">
    <source>
        <dbReference type="Proteomes" id="UP000093044"/>
    </source>
</evidence>
<dbReference type="InterPro" id="IPR036249">
    <property type="entry name" value="Thioredoxin-like_sf"/>
</dbReference>
<name>A0A1B2I9K0_9BACT</name>
<evidence type="ECO:0000313" key="2">
    <source>
        <dbReference type="EMBL" id="ANZ46636.1"/>
    </source>
</evidence>
<accession>A0A1B2I9K0</accession>
<gene>
    <name evidence="2" type="ORF">BED41_08930</name>
</gene>
<dbReference type="CDD" id="cd02976">
    <property type="entry name" value="NrdH"/>
    <property type="match status" value="1"/>
</dbReference>
<dbReference type="PROSITE" id="PS51354">
    <property type="entry name" value="GLUTAREDOXIN_2"/>
    <property type="match status" value="1"/>
</dbReference>
<dbReference type="STRING" id="1197717.BED41_08930"/>
<evidence type="ECO:0000259" key="1">
    <source>
        <dbReference type="Pfam" id="PF00462"/>
    </source>
</evidence>
<organism evidence="2 3">
    <name type="scientific">Cloacibacillus porcorum</name>
    <dbReference type="NCBI Taxonomy" id="1197717"/>
    <lineage>
        <taxon>Bacteria</taxon>
        <taxon>Thermotogati</taxon>
        <taxon>Synergistota</taxon>
        <taxon>Synergistia</taxon>
        <taxon>Synergistales</taxon>
        <taxon>Synergistaceae</taxon>
        <taxon>Cloacibacillus</taxon>
    </lineage>
</organism>
<dbReference type="Pfam" id="PF00462">
    <property type="entry name" value="Glutaredoxin"/>
    <property type="match status" value="1"/>
</dbReference>
<keyword evidence="3" id="KW-1185">Reference proteome</keyword>
<proteinExistence type="predicted"/>
<dbReference type="InterPro" id="IPR002109">
    <property type="entry name" value="Glutaredoxin"/>
</dbReference>
<dbReference type="AlphaFoldDB" id="A0A1B2I9K0"/>
<protein>
    <recommendedName>
        <fullName evidence="1">Glutaredoxin domain-containing protein</fullName>
    </recommendedName>
</protein>
<dbReference type="SUPFAM" id="SSF52833">
    <property type="entry name" value="Thioredoxin-like"/>
    <property type="match status" value="1"/>
</dbReference>
<reference evidence="2" key="1">
    <citation type="submission" date="2016-08" db="EMBL/GenBank/DDBJ databases">
        <title>Complete genome of Cloacibacillus porcorum.</title>
        <authorList>
            <person name="Looft T."/>
            <person name="Bayles D.O."/>
            <person name="Alt D.P."/>
        </authorList>
    </citation>
    <scope>NUCLEOTIDE SEQUENCE [LARGE SCALE GENOMIC DNA]</scope>
    <source>
        <strain evidence="2">CL-84</strain>
    </source>
</reference>
<feature type="domain" description="Glutaredoxin" evidence="1">
    <location>
        <begin position="2"/>
        <end position="53"/>
    </location>
</feature>
<dbReference type="Gene3D" id="3.40.30.10">
    <property type="entry name" value="Glutaredoxin"/>
    <property type="match status" value="1"/>
</dbReference>
<dbReference type="EMBL" id="CP016757">
    <property type="protein sequence ID" value="ANZ46636.1"/>
    <property type="molecule type" value="Genomic_DNA"/>
</dbReference>